<organism evidence="1 2">
    <name type="scientific">Callosobruchus maculatus</name>
    <name type="common">Southern cowpea weevil</name>
    <name type="synonym">Pulse bruchid</name>
    <dbReference type="NCBI Taxonomy" id="64391"/>
    <lineage>
        <taxon>Eukaryota</taxon>
        <taxon>Metazoa</taxon>
        <taxon>Ecdysozoa</taxon>
        <taxon>Arthropoda</taxon>
        <taxon>Hexapoda</taxon>
        <taxon>Insecta</taxon>
        <taxon>Pterygota</taxon>
        <taxon>Neoptera</taxon>
        <taxon>Endopterygota</taxon>
        <taxon>Coleoptera</taxon>
        <taxon>Polyphaga</taxon>
        <taxon>Cucujiformia</taxon>
        <taxon>Chrysomeloidea</taxon>
        <taxon>Chrysomelidae</taxon>
        <taxon>Bruchinae</taxon>
        <taxon>Bruchini</taxon>
        <taxon>Callosobruchus</taxon>
    </lineage>
</organism>
<keyword evidence="2" id="KW-1185">Reference proteome</keyword>
<dbReference type="Proteomes" id="UP000410492">
    <property type="component" value="Unassembled WGS sequence"/>
</dbReference>
<accession>A0A653BVP6</accession>
<evidence type="ECO:0000313" key="2">
    <source>
        <dbReference type="Proteomes" id="UP000410492"/>
    </source>
</evidence>
<proteinExistence type="predicted"/>
<protein>
    <submittedName>
        <fullName evidence="1">Uncharacterized protein</fullName>
    </submittedName>
</protein>
<sequence>MIVQAVAGPAVDLVNSQVVLSANILNAIFNFNTALFVTIFDIIDKFTLILGA</sequence>
<gene>
    <name evidence="1" type="ORF">CALMAC_LOCUS4133</name>
</gene>
<dbReference type="OrthoDB" id="6787502at2759"/>
<evidence type="ECO:0000313" key="1">
    <source>
        <dbReference type="EMBL" id="VEN39705.1"/>
    </source>
</evidence>
<dbReference type="EMBL" id="CAACVG010005860">
    <property type="protein sequence ID" value="VEN39705.1"/>
    <property type="molecule type" value="Genomic_DNA"/>
</dbReference>
<dbReference type="AlphaFoldDB" id="A0A653BVP6"/>
<reference evidence="1 2" key="1">
    <citation type="submission" date="2019-01" db="EMBL/GenBank/DDBJ databases">
        <authorList>
            <person name="Sayadi A."/>
        </authorList>
    </citation>
    <scope>NUCLEOTIDE SEQUENCE [LARGE SCALE GENOMIC DNA]</scope>
</reference>
<name>A0A653BVP6_CALMS</name>